<dbReference type="PANTHER" id="PTHR12984">
    <property type="entry name" value="SCY1-RELATED S/T PROTEIN KINASE-LIKE"/>
    <property type="match status" value="1"/>
</dbReference>
<dbReference type="GO" id="GO:0004672">
    <property type="term" value="F:protein kinase activity"/>
    <property type="evidence" value="ECO:0007669"/>
    <property type="project" value="InterPro"/>
</dbReference>
<dbReference type="InterPro" id="IPR016024">
    <property type="entry name" value="ARM-type_fold"/>
</dbReference>
<evidence type="ECO:0000256" key="3">
    <source>
        <dbReference type="SAM" id="MobiDB-lite"/>
    </source>
</evidence>
<dbReference type="AlphaFoldDB" id="A0A7R9TSB3"/>
<reference evidence="5" key="1">
    <citation type="submission" date="2021-01" db="EMBL/GenBank/DDBJ databases">
        <authorList>
            <person name="Corre E."/>
            <person name="Pelletier E."/>
            <person name="Niang G."/>
            <person name="Scheremetjew M."/>
            <person name="Finn R."/>
            <person name="Kale V."/>
            <person name="Holt S."/>
            <person name="Cochrane G."/>
            <person name="Meng A."/>
            <person name="Brown T."/>
            <person name="Cohen L."/>
        </authorList>
    </citation>
    <scope>NUCLEOTIDE SEQUENCE</scope>
    <source>
        <strain evidence="5">RCC1614</strain>
    </source>
</reference>
<dbReference type="Gene3D" id="1.25.10.10">
    <property type="entry name" value="Leucine-rich Repeat Variant"/>
    <property type="match status" value="1"/>
</dbReference>
<dbReference type="InterPro" id="IPR000719">
    <property type="entry name" value="Prot_kinase_dom"/>
</dbReference>
<organism evidence="5">
    <name type="scientific">Micromonas pusilla</name>
    <name type="common">Picoplanktonic green alga</name>
    <name type="synonym">Chromulina pusilla</name>
    <dbReference type="NCBI Taxonomy" id="38833"/>
    <lineage>
        <taxon>Eukaryota</taxon>
        <taxon>Viridiplantae</taxon>
        <taxon>Chlorophyta</taxon>
        <taxon>Mamiellophyceae</taxon>
        <taxon>Mamiellales</taxon>
        <taxon>Mamiellaceae</taxon>
        <taxon>Micromonas</taxon>
    </lineage>
</organism>
<dbReference type="InterPro" id="IPR021133">
    <property type="entry name" value="HEAT_type_2"/>
</dbReference>
<protein>
    <recommendedName>
        <fullName evidence="4">Protein kinase domain-containing protein</fullName>
    </recommendedName>
</protein>
<dbReference type="GO" id="GO:0005524">
    <property type="term" value="F:ATP binding"/>
    <property type="evidence" value="ECO:0007669"/>
    <property type="project" value="InterPro"/>
</dbReference>
<dbReference type="PROSITE" id="PS50077">
    <property type="entry name" value="HEAT_REPEAT"/>
    <property type="match status" value="2"/>
</dbReference>
<dbReference type="PANTHER" id="PTHR12984:SF3">
    <property type="entry name" value="N-TERMINAL KINASE-LIKE PROTEIN"/>
    <property type="match status" value="1"/>
</dbReference>
<keyword evidence="1" id="KW-0677">Repeat</keyword>
<dbReference type="InterPro" id="IPR011009">
    <property type="entry name" value="Kinase-like_dom_sf"/>
</dbReference>
<dbReference type="InterPro" id="IPR011989">
    <property type="entry name" value="ARM-like"/>
</dbReference>
<dbReference type="InterPro" id="IPR051177">
    <property type="entry name" value="CIK-Related_Protein"/>
</dbReference>
<accession>A0A7R9TSB3</accession>
<feature type="compositionally biased region" description="Acidic residues" evidence="3">
    <location>
        <begin position="610"/>
        <end position="620"/>
    </location>
</feature>
<evidence type="ECO:0000256" key="1">
    <source>
        <dbReference type="ARBA" id="ARBA00022737"/>
    </source>
</evidence>
<feature type="domain" description="Protein kinase" evidence="4">
    <location>
        <begin position="23"/>
        <end position="354"/>
    </location>
</feature>
<dbReference type="SUPFAM" id="SSF56112">
    <property type="entry name" value="Protein kinase-like (PK-like)"/>
    <property type="match status" value="1"/>
</dbReference>
<dbReference type="InterPro" id="IPR008491">
    <property type="entry name" value="CDK5RAP3"/>
</dbReference>
<dbReference type="Pfam" id="PF02985">
    <property type="entry name" value="HEAT"/>
    <property type="match status" value="1"/>
</dbReference>
<gene>
    <name evidence="5" type="ORF">MPUS1402_LOCUS8688</name>
</gene>
<feature type="repeat" description="HEAT" evidence="2">
    <location>
        <begin position="369"/>
        <end position="408"/>
    </location>
</feature>
<feature type="region of interest" description="Disordered" evidence="3">
    <location>
        <begin position="866"/>
        <end position="885"/>
    </location>
</feature>
<dbReference type="SUPFAM" id="SSF48371">
    <property type="entry name" value="ARM repeat"/>
    <property type="match status" value="1"/>
</dbReference>
<dbReference type="Gene3D" id="1.10.510.10">
    <property type="entry name" value="Transferase(Phosphotransferase) domain 1"/>
    <property type="match status" value="1"/>
</dbReference>
<feature type="region of interest" description="Disordered" evidence="3">
    <location>
        <begin position="602"/>
        <end position="621"/>
    </location>
</feature>
<name>A0A7R9TSB3_MICPS</name>
<dbReference type="InterPro" id="IPR000357">
    <property type="entry name" value="HEAT"/>
</dbReference>
<feature type="repeat" description="HEAT" evidence="2">
    <location>
        <begin position="525"/>
        <end position="563"/>
    </location>
</feature>
<feature type="compositionally biased region" description="Basic and acidic residues" evidence="3">
    <location>
        <begin position="866"/>
        <end position="880"/>
    </location>
</feature>
<evidence type="ECO:0000313" key="5">
    <source>
        <dbReference type="EMBL" id="CAD8243344.1"/>
    </source>
</evidence>
<dbReference type="SMART" id="SM00220">
    <property type="entry name" value="S_TKc"/>
    <property type="match status" value="1"/>
</dbReference>
<dbReference type="PROSITE" id="PS50011">
    <property type="entry name" value="PROTEIN_KINASE_DOM"/>
    <property type="match status" value="1"/>
</dbReference>
<dbReference type="EMBL" id="HBDY01011476">
    <property type="protein sequence ID" value="CAD8243344.1"/>
    <property type="molecule type" value="Transcribed_RNA"/>
</dbReference>
<dbReference type="Gene3D" id="3.30.200.20">
    <property type="entry name" value="Phosphorylase Kinase, domain 1"/>
    <property type="match status" value="1"/>
</dbReference>
<dbReference type="Pfam" id="PF05600">
    <property type="entry name" value="CDK5RAP3"/>
    <property type="match status" value="1"/>
</dbReference>
<sequence>MFNNVSFGSIGNLFGQSGPKLNYDLGEPYRAGAFGPWTHYRGVSKEDGSAVSVFKFVGNVDQDRVRIATARNGAKRLKLIRHPCVLLVKDSLEVENGPELTIYVVTEAVTPLTEHLRDLPTSTDQMRDDYFALGLRQIATAVSFLSNDCALVHGGVSAAAVVVTDRLDWKLSGFDLVSELASVGRGTNGDARIVHSSFAVPDQYKPEEYRRGDWASVPEGPPWAIDAWGLGCLIQEVYRGEPLQRTDQLRETSRIPPALLKDYQKLLGSQPARRYNPKKLVDNSALFANKLVETTTFLDNLSLKDAIEKEQFFRHLPRVLESLAKPCVERKILPQVAEALVFGSAPALAVHPMLHAAKGLDAETFAARVTPTIVKLFTSSADKTVRMALLENLHAFAEHLPEKVVDETVWPATQTGFADEEPYLRELTLKSTLLFAPKLSQRSHQGMLKHLSKLQTDVEPAIRANTTILLGNVAGYLSETTAKRVLLNAFTRALRDPFPPARVAGVMALVATIAYYDPGECAGRVVPSVAPLCADPDNDVRKNAFECLEAFVDVLKKHSARLERGPEAAAALLAAEAERAGAPKPKGGLLKWAVDAAAKRISGGVGGGEREEEEEEETLDDGALLAASSETGTVHVFRVDTSTSSDGDRERDGGDGGDDAADGAAMIVEPPAGGIDWDLDLGVEVEIEPTGEAPTVVDAPEGGIDWGIAVEDVAPAEEDDDAAADGGFSLDAAMASVATIDVSSTATAIAARVPFHARLRDQDFRAALVNELSELAAFFSQRVADSRSPETTSLLASAPASIQRSSAPDVLADLRAAVLAPVATLRAARTRKLLLIASSERYARRLASELESKARAEGKLKKALTDLEDRRRSTREERARASARGAALRRALREKRAHVERAMGKMFKGRVVNVIGEISNVLAE</sequence>
<evidence type="ECO:0000256" key="2">
    <source>
        <dbReference type="PROSITE-ProRule" id="PRU00103"/>
    </source>
</evidence>
<feature type="region of interest" description="Disordered" evidence="3">
    <location>
        <begin position="637"/>
        <end position="664"/>
    </location>
</feature>
<evidence type="ECO:0000259" key="4">
    <source>
        <dbReference type="PROSITE" id="PS50011"/>
    </source>
</evidence>
<proteinExistence type="predicted"/>